<feature type="region of interest" description="Disordered" evidence="1">
    <location>
        <begin position="23"/>
        <end position="86"/>
    </location>
</feature>
<dbReference type="Proteomes" id="UP000000763">
    <property type="component" value="Chromosome 7"/>
</dbReference>
<evidence type="ECO:0000313" key="3">
    <source>
        <dbReference type="Proteomes" id="UP000000763"/>
    </source>
</evidence>
<dbReference type="AlphaFoldDB" id="A0A0P0X5M7"/>
<accession>A0A0P0X5M7</accession>
<name>A0A0P0X5M7_ORYSJ</name>
<feature type="compositionally biased region" description="Low complexity" evidence="1">
    <location>
        <begin position="41"/>
        <end position="52"/>
    </location>
</feature>
<proteinExistence type="predicted"/>
<feature type="compositionally biased region" description="Basic and acidic residues" evidence="1">
    <location>
        <begin position="67"/>
        <end position="84"/>
    </location>
</feature>
<protein>
    <submittedName>
        <fullName evidence="2">Uncharacterized protein</fullName>
    </submittedName>
</protein>
<evidence type="ECO:0000313" key="2">
    <source>
        <dbReference type="EMBL" id="BAC57805.1"/>
    </source>
</evidence>
<sequence length="158" mass="17198">MPLDRTPLIPHQDAGASAQALFLRGPVPTSPLPGDGSGTALPSSSLQLPLPLGRAPPTGDGPLTEARGLEVTRRRSSDDQHDAARTAAELDEVGSFMGTHEERFFSVSGNESTRFHEISFSFSSQFCFWFWVFTSLHDGMMQRSISQDSVIIVQPTPR</sequence>
<reference evidence="3" key="1">
    <citation type="journal article" date="2005" name="Nature">
        <title>The map-based sequence of the rice genome.</title>
        <authorList>
            <consortium name="International rice genome sequencing project (IRGSP)"/>
            <person name="Matsumoto T."/>
            <person name="Wu J."/>
            <person name="Kanamori H."/>
            <person name="Katayose Y."/>
            <person name="Fujisawa M."/>
            <person name="Namiki N."/>
            <person name="Mizuno H."/>
            <person name="Yamamoto K."/>
            <person name="Antonio B.A."/>
            <person name="Baba T."/>
            <person name="Sakata K."/>
            <person name="Nagamura Y."/>
            <person name="Aoki H."/>
            <person name="Arikawa K."/>
            <person name="Arita K."/>
            <person name="Bito T."/>
            <person name="Chiden Y."/>
            <person name="Fujitsuka N."/>
            <person name="Fukunaka R."/>
            <person name="Hamada M."/>
            <person name="Harada C."/>
            <person name="Hayashi A."/>
            <person name="Hijishita S."/>
            <person name="Honda M."/>
            <person name="Hosokawa S."/>
            <person name="Ichikawa Y."/>
            <person name="Idonuma A."/>
            <person name="Iijima M."/>
            <person name="Ikeda M."/>
            <person name="Ikeno M."/>
            <person name="Ito K."/>
            <person name="Ito S."/>
            <person name="Ito T."/>
            <person name="Ito Y."/>
            <person name="Ito Y."/>
            <person name="Iwabuchi A."/>
            <person name="Kamiya K."/>
            <person name="Karasawa W."/>
            <person name="Kurita K."/>
            <person name="Katagiri S."/>
            <person name="Kikuta A."/>
            <person name="Kobayashi H."/>
            <person name="Kobayashi N."/>
            <person name="Machita K."/>
            <person name="Maehara T."/>
            <person name="Masukawa M."/>
            <person name="Mizubayashi T."/>
            <person name="Mukai Y."/>
            <person name="Nagasaki H."/>
            <person name="Nagata Y."/>
            <person name="Naito S."/>
            <person name="Nakashima M."/>
            <person name="Nakama Y."/>
            <person name="Nakamichi Y."/>
            <person name="Nakamura M."/>
            <person name="Meguro A."/>
            <person name="Negishi M."/>
            <person name="Ohta I."/>
            <person name="Ohta T."/>
            <person name="Okamoto M."/>
            <person name="Ono N."/>
            <person name="Saji S."/>
            <person name="Sakaguchi M."/>
            <person name="Sakai K."/>
            <person name="Shibata M."/>
            <person name="Shimokawa T."/>
            <person name="Song J."/>
            <person name="Takazaki Y."/>
            <person name="Terasawa K."/>
            <person name="Tsugane M."/>
            <person name="Tsuji K."/>
            <person name="Ueda S."/>
            <person name="Waki K."/>
            <person name="Yamagata H."/>
            <person name="Yamamoto M."/>
            <person name="Yamamoto S."/>
            <person name="Yamane H."/>
            <person name="Yoshiki S."/>
            <person name="Yoshihara R."/>
            <person name="Yukawa K."/>
            <person name="Zhong H."/>
            <person name="Yano M."/>
            <person name="Yuan Q."/>
            <person name="Ouyang S."/>
            <person name="Liu J."/>
            <person name="Jones K.M."/>
            <person name="Gansberger K."/>
            <person name="Moffat K."/>
            <person name="Hill J."/>
            <person name="Bera J."/>
            <person name="Fadrosh D."/>
            <person name="Jin S."/>
            <person name="Johri S."/>
            <person name="Kim M."/>
            <person name="Overton L."/>
            <person name="Reardon M."/>
            <person name="Tsitrin T."/>
            <person name="Vuong H."/>
            <person name="Weaver B."/>
            <person name="Ciecko A."/>
            <person name="Tallon L."/>
            <person name="Jackson J."/>
            <person name="Pai G."/>
            <person name="Aken S.V."/>
            <person name="Utterback T."/>
            <person name="Reidmuller S."/>
            <person name="Feldblyum T."/>
            <person name="Hsiao J."/>
            <person name="Zismann V."/>
            <person name="Iobst S."/>
            <person name="de Vazeille A.R."/>
            <person name="Buell C.R."/>
            <person name="Ying K."/>
            <person name="Li Y."/>
            <person name="Lu T."/>
            <person name="Huang Y."/>
            <person name="Zhao Q."/>
            <person name="Feng Q."/>
            <person name="Zhang L."/>
            <person name="Zhu J."/>
            <person name="Weng Q."/>
            <person name="Mu J."/>
            <person name="Lu Y."/>
            <person name="Fan D."/>
            <person name="Liu Y."/>
            <person name="Guan J."/>
            <person name="Zhang Y."/>
            <person name="Yu S."/>
            <person name="Liu X."/>
            <person name="Zhang Y."/>
            <person name="Hong G."/>
            <person name="Han B."/>
            <person name="Choisne N."/>
            <person name="Demange N."/>
            <person name="Orjeda G."/>
            <person name="Samain S."/>
            <person name="Cattolico L."/>
            <person name="Pelletier E."/>
            <person name="Couloux A."/>
            <person name="Segurens B."/>
            <person name="Wincker P."/>
            <person name="D'Hont A."/>
            <person name="Scarpelli C."/>
            <person name="Weissenbach J."/>
            <person name="Salanoubat M."/>
            <person name="Quetier F."/>
            <person name="Yu Y."/>
            <person name="Kim H.R."/>
            <person name="Rambo T."/>
            <person name="Currie J."/>
            <person name="Collura K."/>
            <person name="Luo M."/>
            <person name="Yang T."/>
            <person name="Ammiraju J.S.S."/>
            <person name="Engler F."/>
            <person name="Soderlund C."/>
            <person name="Wing R.A."/>
            <person name="Palmer L.E."/>
            <person name="de la Bastide M."/>
            <person name="Spiegel L."/>
            <person name="Nascimento L."/>
            <person name="Zutavern T."/>
            <person name="O'Shaughnessy A."/>
            <person name="Dike S."/>
            <person name="Dedhia N."/>
            <person name="Preston R."/>
            <person name="Balija V."/>
            <person name="McCombie W.R."/>
            <person name="Chow T."/>
            <person name="Chen H."/>
            <person name="Chung M."/>
            <person name="Chen C."/>
            <person name="Shaw J."/>
            <person name="Wu H."/>
            <person name="Hsiao K."/>
            <person name="Chao Y."/>
            <person name="Chu M."/>
            <person name="Cheng C."/>
            <person name="Hour A."/>
            <person name="Lee P."/>
            <person name="Lin S."/>
            <person name="Lin Y."/>
            <person name="Liou J."/>
            <person name="Liu S."/>
            <person name="Hsing Y."/>
            <person name="Raghuvanshi S."/>
            <person name="Mohanty A."/>
            <person name="Bharti A.K."/>
            <person name="Gaur A."/>
            <person name="Gupta V."/>
            <person name="Kumar D."/>
            <person name="Ravi V."/>
            <person name="Vij S."/>
            <person name="Kapur A."/>
            <person name="Khurana P."/>
            <person name="Khurana P."/>
            <person name="Khurana J.P."/>
            <person name="Tyagi A.K."/>
            <person name="Gaikwad K."/>
            <person name="Singh A."/>
            <person name="Dalal V."/>
            <person name="Srivastava S."/>
            <person name="Dixit A."/>
            <person name="Pal A.K."/>
            <person name="Ghazi I.A."/>
            <person name="Yadav M."/>
            <person name="Pandit A."/>
            <person name="Bhargava A."/>
            <person name="Sureshbabu K."/>
            <person name="Batra K."/>
            <person name="Sharma T.R."/>
            <person name="Mohapatra T."/>
            <person name="Singh N.K."/>
            <person name="Messing J."/>
            <person name="Nelson A.B."/>
            <person name="Fuks G."/>
            <person name="Kavchok S."/>
            <person name="Keizer G."/>
            <person name="Linton E."/>
            <person name="Llaca V."/>
            <person name="Song R."/>
            <person name="Tanyolac B."/>
            <person name="Young S."/>
            <person name="Ho-Il K."/>
            <person name="Hahn J.H."/>
            <person name="Sangsakoo G."/>
            <person name="Vanavichit A."/>
            <person name="de Mattos Luiz.A.T."/>
            <person name="Zimmer P.D."/>
            <person name="Malone G."/>
            <person name="Dellagostin O."/>
            <person name="de Oliveira A.C."/>
            <person name="Bevan M."/>
            <person name="Bancroft I."/>
            <person name="Minx P."/>
            <person name="Cordum H."/>
            <person name="Wilson R."/>
            <person name="Cheng Z."/>
            <person name="Jin W."/>
            <person name="Jiang J."/>
            <person name="Leong S.A."/>
            <person name="Iwama H."/>
            <person name="Gojobori T."/>
            <person name="Itoh T."/>
            <person name="Niimura Y."/>
            <person name="Fujii Y."/>
            <person name="Habara T."/>
            <person name="Sakai H."/>
            <person name="Sato Y."/>
            <person name="Wilson G."/>
            <person name="Kumar K."/>
            <person name="McCouch S."/>
            <person name="Juretic N."/>
            <person name="Hoen D."/>
            <person name="Wright S."/>
            <person name="Bruskiewich R."/>
            <person name="Bureau T."/>
            <person name="Miyao A."/>
            <person name="Hirochika H."/>
            <person name="Nishikawa T."/>
            <person name="Kadowaki K."/>
            <person name="Sugiura M."/>
            <person name="Burr B."/>
            <person name="Sasaki T."/>
        </authorList>
    </citation>
    <scope>NUCLEOTIDE SEQUENCE [LARGE SCALE GENOMIC DNA]</scope>
    <source>
        <strain evidence="3">cv. Nipponbare</strain>
    </source>
</reference>
<dbReference type="EMBL" id="AP005479">
    <property type="protein sequence ID" value="BAC57805.1"/>
    <property type="molecule type" value="Genomic_DNA"/>
</dbReference>
<organism evidence="2 3">
    <name type="scientific">Oryza sativa subsp. japonica</name>
    <name type="common">Rice</name>
    <dbReference type="NCBI Taxonomy" id="39947"/>
    <lineage>
        <taxon>Eukaryota</taxon>
        <taxon>Viridiplantae</taxon>
        <taxon>Streptophyta</taxon>
        <taxon>Embryophyta</taxon>
        <taxon>Tracheophyta</taxon>
        <taxon>Spermatophyta</taxon>
        <taxon>Magnoliopsida</taxon>
        <taxon>Liliopsida</taxon>
        <taxon>Poales</taxon>
        <taxon>Poaceae</taxon>
        <taxon>BOP clade</taxon>
        <taxon>Oryzoideae</taxon>
        <taxon>Oryzeae</taxon>
        <taxon>Oryzinae</taxon>
        <taxon>Oryza</taxon>
        <taxon>Oryza sativa</taxon>
    </lineage>
</organism>
<gene>
    <name evidence="2" type="primary">P0045A07.120</name>
</gene>
<evidence type="ECO:0000256" key="1">
    <source>
        <dbReference type="SAM" id="MobiDB-lite"/>
    </source>
</evidence>
<reference evidence="3" key="2">
    <citation type="journal article" date="2008" name="Nucleic Acids Res.">
        <title>The rice annotation project database (RAP-DB): 2008 update.</title>
        <authorList>
            <consortium name="The rice annotation project (RAP)"/>
        </authorList>
    </citation>
    <scope>GENOME REANNOTATION</scope>
    <source>
        <strain evidence="3">cv. Nipponbare</strain>
    </source>
</reference>